<keyword evidence="2" id="KW-0808">Transferase</keyword>
<dbReference type="AlphaFoldDB" id="A0A127PLS3"/>
<dbReference type="SUPFAM" id="SSF53756">
    <property type="entry name" value="UDP-Glycosyltransferase/glycogen phosphorylase"/>
    <property type="match status" value="1"/>
</dbReference>
<dbReference type="EMBL" id="CP013235">
    <property type="protein sequence ID" value="AMP08583.1"/>
    <property type="molecule type" value="Genomic_DNA"/>
</dbReference>
<dbReference type="InterPro" id="IPR001296">
    <property type="entry name" value="Glyco_trans_1"/>
</dbReference>
<dbReference type="Pfam" id="PF00534">
    <property type="entry name" value="Glycos_transf_1"/>
    <property type="match status" value="1"/>
</dbReference>
<dbReference type="GO" id="GO:0016757">
    <property type="term" value="F:glycosyltransferase activity"/>
    <property type="evidence" value="ECO:0007669"/>
    <property type="project" value="InterPro"/>
</dbReference>
<dbReference type="PANTHER" id="PTHR46656">
    <property type="entry name" value="PUTATIVE-RELATED"/>
    <property type="match status" value="1"/>
</dbReference>
<evidence type="ECO:0000259" key="1">
    <source>
        <dbReference type="Pfam" id="PF00534"/>
    </source>
</evidence>
<sequence>MGEHIRTTYRALRSIGESPAITDVYKLQHPDASETLEFSGACTDEPAGINVFHINGDEVEQALKHLSAVREMSGYNIIYPLWELAKYPEGWAKQLDRFDEIWAPSKFIQSSLEAACDKPVVHMPLACEVGLSSFLGRRYFSIPETDYTFLFFYDLRSYSTRKNPEAVVNAFRNLLSKRPYSKIHLVIKVNGVETNPEAFNDLCKTLGDLKQHVTLFQKMMTSNEVKNLVRCCDCFVSLHRSEGFGFGIAEAMALGKPVIATAYSGNMDFMAPQTAYDIDYKLIPLNEGDYPHHDGQVWADPDWEQASFQMINLVDDPNQGRLLGRRAQNHMKLNFNYRSTGLRYTNRFEGILLNKVRHN</sequence>
<reference evidence="2 3" key="1">
    <citation type="submission" date="2015-11" db="EMBL/GenBank/DDBJ databases">
        <title>Exploring the genomic traits of fungus-feeding bacterial genus Collimonas.</title>
        <authorList>
            <person name="Song C."/>
            <person name="Schmidt R."/>
            <person name="de Jager V."/>
            <person name="Krzyzanowska D."/>
            <person name="Jongedijk E."/>
            <person name="Cankar K."/>
            <person name="Beekwilder J."/>
            <person name="van Veen A."/>
            <person name="de Boer W."/>
            <person name="van Veen J.A."/>
            <person name="Garbeva P."/>
        </authorList>
    </citation>
    <scope>NUCLEOTIDE SEQUENCE [LARGE SCALE GENOMIC DNA]</scope>
    <source>
        <strain evidence="2 3">Ter282</strain>
    </source>
</reference>
<keyword evidence="3" id="KW-1185">Reference proteome</keyword>
<dbReference type="CDD" id="cd03801">
    <property type="entry name" value="GT4_PimA-like"/>
    <property type="match status" value="1"/>
</dbReference>
<proteinExistence type="predicted"/>
<dbReference type="OrthoDB" id="9816564at2"/>
<feature type="domain" description="Glycosyl transferase family 1" evidence="1">
    <location>
        <begin position="144"/>
        <end position="272"/>
    </location>
</feature>
<evidence type="ECO:0000313" key="3">
    <source>
        <dbReference type="Proteomes" id="UP000071778"/>
    </source>
</evidence>
<evidence type="ECO:0000313" key="2">
    <source>
        <dbReference type="EMBL" id="AMP08583.1"/>
    </source>
</evidence>
<accession>A0A127PLS3</accession>
<organism evidence="2 3">
    <name type="scientific">Collimonas arenae</name>
    <dbReference type="NCBI Taxonomy" id="279058"/>
    <lineage>
        <taxon>Bacteria</taxon>
        <taxon>Pseudomonadati</taxon>
        <taxon>Pseudomonadota</taxon>
        <taxon>Betaproteobacteria</taxon>
        <taxon>Burkholderiales</taxon>
        <taxon>Oxalobacteraceae</taxon>
        <taxon>Collimonas</taxon>
    </lineage>
</organism>
<dbReference type="Gene3D" id="3.40.50.2000">
    <property type="entry name" value="Glycogen Phosphorylase B"/>
    <property type="match status" value="1"/>
</dbReference>
<protein>
    <submittedName>
        <fullName evidence="2">Glycosyl transferases group 1 family protein</fullName>
    </submittedName>
</protein>
<gene>
    <name evidence="2" type="ORF">CAter282_0780</name>
</gene>
<dbReference type="PANTHER" id="PTHR46656:SF3">
    <property type="entry name" value="PUTATIVE-RELATED"/>
    <property type="match status" value="1"/>
</dbReference>
<name>A0A127PLS3_9BURK</name>
<dbReference type="PATRIC" id="fig|279058.17.peg.850"/>
<dbReference type="Proteomes" id="UP000071778">
    <property type="component" value="Chromosome"/>
</dbReference>